<dbReference type="AlphaFoldDB" id="A0A7S3XBC2"/>
<dbReference type="PANTHER" id="PTHR46734:SF1">
    <property type="entry name" value="TELOMERIC REPEAT-BINDING FACTOR 1"/>
    <property type="match status" value="1"/>
</dbReference>
<feature type="compositionally biased region" description="Basic and acidic residues" evidence="2">
    <location>
        <begin position="75"/>
        <end position="104"/>
    </location>
</feature>
<name>A0A7S3XBC2_9CHLO</name>
<feature type="domain" description="Ubiquitin-like" evidence="3">
    <location>
        <begin position="172"/>
        <end position="257"/>
    </location>
</feature>
<organism evidence="4">
    <name type="scientific">Picocystis salinarum</name>
    <dbReference type="NCBI Taxonomy" id="88271"/>
    <lineage>
        <taxon>Eukaryota</taxon>
        <taxon>Viridiplantae</taxon>
        <taxon>Chlorophyta</taxon>
        <taxon>Picocystophyceae</taxon>
        <taxon>Picocystales</taxon>
        <taxon>Picocystaceae</taxon>
        <taxon>Picocystis</taxon>
    </lineage>
</organism>
<feature type="compositionally biased region" description="Basic and acidic residues" evidence="2">
    <location>
        <begin position="115"/>
        <end position="131"/>
    </location>
</feature>
<dbReference type="Gene3D" id="1.10.246.220">
    <property type="match status" value="1"/>
</dbReference>
<dbReference type="Gene3D" id="3.10.20.90">
    <property type="entry name" value="Phosphatidylinositol 3-kinase Catalytic Subunit, Chain A, domain 1"/>
    <property type="match status" value="1"/>
</dbReference>
<evidence type="ECO:0000313" key="4">
    <source>
        <dbReference type="EMBL" id="CAE0606339.1"/>
    </source>
</evidence>
<sequence length="390" mass="44145">MPRPTKRDQDSAEVTVMRKNPDRMTKLVFLSEKQAQDFAKYRRSEGITKAMEAVHAMKFNKVKILEEVPLQGSLKEGEDGKRQANKSKKDEAAEPKKNRADGNKQKKPSTRRSKRLLDASKGDKEPKEKAAKTATENEEEGRKQQPENLTEEEKKKNLEMGYANGIRPEGQMRIFVQPYAENHGTLDTLTVSLYAAATVIELKAVIQARTGGRAQLEQQVLVTSSKPRLEMEDSKALQYYDIKEGSSVFLILKPPEPQAALEQRSQPANNTLQQYADLLHAEGALDRPRTEGATTQRRERVVRIRFSDAEVSSLIEAVMEKGVGSWQHILHDPKYGFDARKRSAVDLKDKWRNLCKLAKNPDKARTTKLTLSQIERILEVQDLVAKIRAS</sequence>
<dbReference type="PANTHER" id="PTHR46734">
    <property type="entry name" value="TELOMERIC REPEAT-BINDING FACTOR 1 TERF1"/>
    <property type="match status" value="1"/>
</dbReference>
<dbReference type="InterPro" id="IPR052450">
    <property type="entry name" value="TRBD-Containing_Protein"/>
</dbReference>
<dbReference type="InterPro" id="IPR029071">
    <property type="entry name" value="Ubiquitin-like_domsf"/>
</dbReference>
<dbReference type="SUPFAM" id="SSF54236">
    <property type="entry name" value="Ubiquitin-like"/>
    <property type="match status" value="1"/>
</dbReference>
<dbReference type="InterPro" id="IPR000626">
    <property type="entry name" value="Ubiquitin-like_dom"/>
</dbReference>
<accession>A0A7S3XBC2</accession>
<feature type="compositionally biased region" description="Basic residues" evidence="2">
    <location>
        <begin position="105"/>
        <end position="114"/>
    </location>
</feature>
<dbReference type="SMART" id="SM00717">
    <property type="entry name" value="SANT"/>
    <property type="match status" value="1"/>
</dbReference>
<dbReference type="InterPro" id="IPR009057">
    <property type="entry name" value="Homeodomain-like_sf"/>
</dbReference>
<dbReference type="InterPro" id="IPR001005">
    <property type="entry name" value="SANT/Myb"/>
</dbReference>
<dbReference type="PROSITE" id="PS50053">
    <property type="entry name" value="UBIQUITIN_2"/>
    <property type="match status" value="1"/>
</dbReference>
<keyword evidence="1" id="KW-0539">Nucleus</keyword>
<dbReference type="SUPFAM" id="SSF46689">
    <property type="entry name" value="Homeodomain-like"/>
    <property type="match status" value="1"/>
</dbReference>
<evidence type="ECO:0000259" key="3">
    <source>
        <dbReference type="PROSITE" id="PS50053"/>
    </source>
</evidence>
<dbReference type="EMBL" id="HBIS01000189">
    <property type="protein sequence ID" value="CAE0606339.1"/>
    <property type="molecule type" value="Transcribed_RNA"/>
</dbReference>
<dbReference type="Pfam" id="PF00240">
    <property type="entry name" value="ubiquitin"/>
    <property type="match status" value="1"/>
</dbReference>
<reference evidence="4" key="1">
    <citation type="submission" date="2021-01" db="EMBL/GenBank/DDBJ databases">
        <authorList>
            <person name="Corre E."/>
            <person name="Pelletier E."/>
            <person name="Niang G."/>
            <person name="Scheremetjew M."/>
            <person name="Finn R."/>
            <person name="Kale V."/>
            <person name="Holt S."/>
            <person name="Cochrane G."/>
            <person name="Meng A."/>
            <person name="Brown T."/>
            <person name="Cohen L."/>
        </authorList>
    </citation>
    <scope>NUCLEOTIDE SEQUENCE</scope>
    <source>
        <strain evidence="4">CCMP1897</strain>
    </source>
</reference>
<feature type="compositionally biased region" description="Basic and acidic residues" evidence="2">
    <location>
        <begin position="140"/>
        <end position="156"/>
    </location>
</feature>
<protein>
    <recommendedName>
        <fullName evidence="3">Ubiquitin-like domain-containing protein</fullName>
    </recommendedName>
</protein>
<evidence type="ECO:0000256" key="1">
    <source>
        <dbReference type="ARBA" id="ARBA00023242"/>
    </source>
</evidence>
<dbReference type="CDD" id="cd11660">
    <property type="entry name" value="SANT_TRF"/>
    <property type="match status" value="1"/>
</dbReference>
<proteinExistence type="predicted"/>
<feature type="region of interest" description="Disordered" evidence="2">
    <location>
        <begin position="68"/>
        <end position="156"/>
    </location>
</feature>
<evidence type="ECO:0000256" key="2">
    <source>
        <dbReference type="SAM" id="MobiDB-lite"/>
    </source>
</evidence>
<dbReference type="CDD" id="cd17039">
    <property type="entry name" value="Ubl_ubiquitin_like"/>
    <property type="match status" value="1"/>
</dbReference>
<gene>
    <name evidence="4" type="ORF">PSAL00342_LOCUS155</name>
</gene>